<gene>
    <name evidence="4" type="ORF">DTL42_21255</name>
</gene>
<name>A0A368KK24_9BACT</name>
<proteinExistence type="predicted"/>
<dbReference type="GO" id="GO:0003677">
    <property type="term" value="F:DNA binding"/>
    <property type="evidence" value="ECO:0007669"/>
    <property type="project" value="InterPro"/>
</dbReference>
<dbReference type="SUPFAM" id="SSF54427">
    <property type="entry name" value="NTF2-like"/>
    <property type="match status" value="1"/>
</dbReference>
<dbReference type="PANTHER" id="PTHR30173:SF43">
    <property type="entry name" value="ECF RNA POLYMERASE SIGMA FACTOR SIGI-RELATED"/>
    <property type="match status" value="1"/>
</dbReference>
<sequence>MVSGHEFEALRQELIGFSYRMLGSMPDAEDIVQEAYVRWEQAGRPELDSPRSWYLRVCARLCLDRIKSVRYQREMYIGPWLPEPILPDHAEQAELDETVSIALMLTIERLTPTERAAFILHDLFGYEFAEVAEIVGLKPDHCRQLARRAREHLRGEKQRSRIDVDGVRRISDAFFQAIQAGDLAALRSVLTEDVTLYTDSGGKVSAAKAPVVGFDSVTTFLIRVFKNAQREYPFELRTVWFNGSPGVLCILNGEKISAFQFELIEGRINTVFVHRNPDKLAPLDQAANRALP</sequence>
<dbReference type="InterPro" id="IPR007627">
    <property type="entry name" value="RNA_pol_sigma70_r2"/>
</dbReference>
<dbReference type="GO" id="GO:0006352">
    <property type="term" value="P:DNA-templated transcription initiation"/>
    <property type="evidence" value="ECO:0007669"/>
    <property type="project" value="InterPro"/>
</dbReference>
<protein>
    <submittedName>
        <fullName evidence="4">RNA polymerase sigma factor SigJ</fullName>
    </submittedName>
</protein>
<feature type="domain" description="RNA polymerase sigma-70 region 2" evidence="2">
    <location>
        <begin position="7"/>
        <end position="68"/>
    </location>
</feature>
<dbReference type="AlphaFoldDB" id="A0A368KK24"/>
<dbReference type="Proteomes" id="UP000253562">
    <property type="component" value="Unassembled WGS sequence"/>
</dbReference>
<dbReference type="Gene3D" id="1.10.10.10">
    <property type="entry name" value="Winged helix-like DNA-binding domain superfamily/Winged helix DNA-binding domain"/>
    <property type="match status" value="1"/>
</dbReference>
<dbReference type="PANTHER" id="PTHR30173">
    <property type="entry name" value="SIGMA 19 FACTOR"/>
    <property type="match status" value="1"/>
</dbReference>
<dbReference type="SUPFAM" id="SSF88659">
    <property type="entry name" value="Sigma3 and sigma4 domains of RNA polymerase sigma factors"/>
    <property type="match status" value="1"/>
</dbReference>
<evidence type="ECO:0000313" key="4">
    <source>
        <dbReference type="EMBL" id="RCS41109.1"/>
    </source>
</evidence>
<dbReference type="OrthoDB" id="3211555at2"/>
<dbReference type="InterPro" id="IPR052704">
    <property type="entry name" value="ECF_Sigma-70_Domain"/>
</dbReference>
<dbReference type="InterPro" id="IPR032710">
    <property type="entry name" value="NTF2-like_dom_sf"/>
</dbReference>
<dbReference type="InterPro" id="IPR013324">
    <property type="entry name" value="RNA_pol_sigma_r3/r4-like"/>
</dbReference>
<evidence type="ECO:0000259" key="3">
    <source>
        <dbReference type="Pfam" id="PF08281"/>
    </source>
</evidence>
<dbReference type="NCBIfam" id="TIGR02937">
    <property type="entry name" value="sigma70-ECF"/>
    <property type="match status" value="1"/>
</dbReference>
<evidence type="ECO:0000313" key="5">
    <source>
        <dbReference type="Proteomes" id="UP000253562"/>
    </source>
</evidence>
<accession>A0A368KK24</accession>
<comment type="caution">
    <text evidence="4">The sequence shown here is derived from an EMBL/GenBank/DDBJ whole genome shotgun (WGS) entry which is preliminary data.</text>
</comment>
<dbReference type="NCBIfam" id="NF007214">
    <property type="entry name" value="PRK09636.1"/>
    <property type="match status" value="1"/>
</dbReference>
<dbReference type="SUPFAM" id="SSF88946">
    <property type="entry name" value="Sigma2 domain of RNA polymerase sigma factors"/>
    <property type="match status" value="1"/>
</dbReference>
<organism evidence="4 5">
    <name type="scientific">Bremerella cremea</name>
    <dbReference type="NCBI Taxonomy" id="1031537"/>
    <lineage>
        <taxon>Bacteria</taxon>
        <taxon>Pseudomonadati</taxon>
        <taxon>Planctomycetota</taxon>
        <taxon>Planctomycetia</taxon>
        <taxon>Pirellulales</taxon>
        <taxon>Pirellulaceae</taxon>
        <taxon>Bremerella</taxon>
    </lineage>
</organism>
<dbReference type="Gene3D" id="1.10.1740.10">
    <property type="match status" value="1"/>
</dbReference>
<dbReference type="InterPro" id="IPR013249">
    <property type="entry name" value="RNA_pol_sigma70_r4_t2"/>
</dbReference>
<dbReference type="GO" id="GO:0016987">
    <property type="term" value="F:sigma factor activity"/>
    <property type="evidence" value="ECO:0007669"/>
    <property type="project" value="InterPro"/>
</dbReference>
<comment type="subunit">
    <text evidence="1">Interacts transiently with the RNA polymerase catalytic core formed by RpoA, RpoB, RpoC and RpoZ (2 alpha, 1 beta, 1 beta' and 1 omega subunit) to form the RNA polymerase holoenzyme that can initiate transcription.</text>
</comment>
<evidence type="ECO:0000256" key="1">
    <source>
        <dbReference type="ARBA" id="ARBA00011344"/>
    </source>
</evidence>
<dbReference type="RefSeq" id="WP_114371962.1">
    <property type="nucleotide sequence ID" value="NZ_QPEX01000045.1"/>
</dbReference>
<evidence type="ECO:0000259" key="2">
    <source>
        <dbReference type="Pfam" id="PF04542"/>
    </source>
</evidence>
<dbReference type="Pfam" id="PF08281">
    <property type="entry name" value="Sigma70_r4_2"/>
    <property type="match status" value="1"/>
</dbReference>
<dbReference type="EMBL" id="QPEX01000045">
    <property type="protein sequence ID" value="RCS41109.1"/>
    <property type="molecule type" value="Genomic_DNA"/>
</dbReference>
<reference evidence="4 5" key="1">
    <citation type="submission" date="2018-07" db="EMBL/GenBank/DDBJ databases">
        <title>Comparative genomes isolates from brazilian mangrove.</title>
        <authorList>
            <person name="De Araujo J.E."/>
            <person name="Taketani R.G."/>
            <person name="Silva M.C.P."/>
            <person name="Lourenco M.V."/>
            <person name="Oliveira V.M."/>
            <person name="Andreote F.D."/>
        </authorList>
    </citation>
    <scope>NUCLEOTIDE SEQUENCE [LARGE SCALE GENOMIC DNA]</scope>
    <source>
        <strain evidence="4 5">HEX PRIS-MGV</strain>
    </source>
</reference>
<feature type="domain" description="RNA polymerase sigma factor 70 region 4 type 2" evidence="3">
    <location>
        <begin position="102"/>
        <end position="153"/>
    </location>
</feature>
<dbReference type="InterPro" id="IPR014284">
    <property type="entry name" value="RNA_pol_sigma-70_dom"/>
</dbReference>
<dbReference type="InterPro" id="IPR036388">
    <property type="entry name" value="WH-like_DNA-bd_sf"/>
</dbReference>
<dbReference type="InterPro" id="IPR013325">
    <property type="entry name" value="RNA_pol_sigma_r2"/>
</dbReference>
<dbReference type="Gene3D" id="3.10.450.50">
    <property type="match status" value="1"/>
</dbReference>
<dbReference type="Pfam" id="PF04542">
    <property type="entry name" value="Sigma70_r2"/>
    <property type="match status" value="1"/>
</dbReference>